<dbReference type="Gene3D" id="3.90.25.10">
    <property type="entry name" value="UDP-galactose 4-epimerase, domain 1"/>
    <property type="match status" value="1"/>
</dbReference>
<sequence length="298" mass="32323">MAYQKIALLGKGNLGSAILEQLVSHQFSVTVLSRDPSKLENVPSGVEVKKVDYTSSQSLIDALKGHDVALSTIAYSSIPLQKEIIDACIAAGIKRFIPSDFSGISTDPKAANLPPYVPMVAIHDYLKAKAESDGLEYTIFSIGAFLEFILDTPFFVDWPNRSVELFDDGTREFSCTSVSGIGKAVAGSLKKPEETKNKNVFIHEAVLSQVKLLELAKKHGGGEWTEKKLDAADELAKAIKKVEDEGTTDPFVMLPLVKACLMAGKYTASYPKVDNEVLGLSLLSEKELEDRVAAKVKA</sequence>
<dbReference type="EMBL" id="LSBJ02000007">
    <property type="protein sequence ID" value="OAQ61530.1"/>
    <property type="molecule type" value="Genomic_DNA"/>
</dbReference>
<dbReference type="KEGG" id="pchm:VFPPC_09359"/>
<dbReference type="Proteomes" id="UP000078397">
    <property type="component" value="Unassembled WGS sequence"/>
</dbReference>
<dbReference type="InterPro" id="IPR051609">
    <property type="entry name" value="NmrA/Isoflavone_reductase-like"/>
</dbReference>
<keyword evidence="3" id="KW-0560">Oxidoreductase</keyword>
<protein>
    <submittedName>
        <fullName evidence="5">NmrA-like family protein</fullName>
    </submittedName>
</protein>
<evidence type="ECO:0000259" key="4">
    <source>
        <dbReference type="Pfam" id="PF13460"/>
    </source>
</evidence>
<proteinExistence type="inferred from homology"/>
<keyword evidence="2" id="KW-0521">NADP</keyword>
<name>A0A179F868_METCM</name>
<comment type="caution">
    <text evidence="5">The sequence shown here is derived from an EMBL/GenBank/DDBJ whole genome shotgun (WGS) entry which is preliminary data.</text>
</comment>
<accession>A0A179F868</accession>
<comment type="similarity">
    <text evidence="1">Belongs to the NmrA-type oxidoreductase family. Isoflavone reductase subfamily.</text>
</comment>
<evidence type="ECO:0000256" key="1">
    <source>
        <dbReference type="ARBA" id="ARBA00005725"/>
    </source>
</evidence>
<keyword evidence="6" id="KW-1185">Reference proteome</keyword>
<feature type="domain" description="NAD(P)-binding" evidence="4">
    <location>
        <begin position="11"/>
        <end position="145"/>
    </location>
</feature>
<reference evidence="5 6" key="1">
    <citation type="journal article" date="2016" name="PLoS Pathog.">
        <title>Biosynthesis of antibiotic leucinostatins in bio-control fungus Purpureocillium lilacinum and their inhibition on phytophthora revealed by genome mining.</title>
        <authorList>
            <person name="Wang G."/>
            <person name="Liu Z."/>
            <person name="Lin R."/>
            <person name="Li E."/>
            <person name="Mao Z."/>
            <person name="Ling J."/>
            <person name="Yang Y."/>
            <person name="Yin W.B."/>
            <person name="Xie B."/>
        </authorList>
    </citation>
    <scope>NUCLEOTIDE SEQUENCE [LARGE SCALE GENOMIC DNA]</scope>
    <source>
        <strain evidence="5">170</strain>
    </source>
</reference>
<dbReference type="Gene3D" id="3.40.50.720">
    <property type="entry name" value="NAD(P)-binding Rossmann-like Domain"/>
    <property type="match status" value="1"/>
</dbReference>
<evidence type="ECO:0000256" key="2">
    <source>
        <dbReference type="ARBA" id="ARBA00022857"/>
    </source>
</evidence>
<dbReference type="OrthoDB" id="4936789at2759"/>
<dbReference type="PANTHER" id="PTHR47706">
    <property type="entry name" value="NMRA-LIKE FAMILY PROTEIN"/>
    <property type="match status" value="1"/>
</dbReference>
<dbReference type="GO" id="GO:0016491">
    <property type="term" value="F:oxidoreductase activity"/>
    <property type="evidence" value="ECO:0007669"/>
    <property type="project" value="UniProtKB-KW"/>
</dbReference>
<dbReference type="Pfam" id="PF13460">
    <property type="entry name" value="NAD_binding_10"/>
    <property type="match status" value="1"/>
</dbReference>
<dbReference type="CDD" id="cd05259">
    <property type="entry name" value="PCBER_SDR_a"/>
    <property type="match status" value="1"/>
</dbReference>
<dbReference type="InterPro" id="IPR045312">
    <property type="entry name" value="PCBER-like"/>
</dbReference>
<evidence type="ECO:0000313" key="6">
    <source>
        <dbReference type="Proteomes" id="UP000078397"/>
    </source>
</evidence>
<dbReference type="InterPro" id="IPR036291">
    <property type="entry name" value="NAD(P)-bd_dom_sf"/>
</dbReference>
<dbReference type="STRING" id="1380566.A0A179F868"/>
<dbReference type="SUPFAM" id="SSF51735">
    <property type="entry name" value="NAD(P)-binding Rossmann-fold domains"/>
    <property type="match status" value="1"/>
</dbReference>
<dbReference type="RefSeq" id="XP_018139234.1">
    <property type="nucleotide sequence ID" value="XM_018287907.1"/>
</dbReference>
<dbReference type="InterPro" id="IPR016040">
    <property type="entry name" value="NAD(P)-bd_dom"/>
</dbReference>
<dbReference type="PANTHER" id="PTHR47706:SF1">
    <property type="entry name" value="CIPA-LIKE, PUTATIVE (AFU_ORTHOLOGUE AFUA_1G12460)-RELATED"/>
    <property type="match status" value="1"/>
</dbReference>
<evidence type="ECO:0000313" key="5">
    <source>
        <dbReference type="EMBL" id="OAQ61530.1"/>
    </source>
</evidence>
<dbReference type="AlphaFoldDB" id="A0A179F868"/>
<evidence type="ECO:0000256" key="3">
    <source>
        <dbReference type="ARBA" id="ARBA00023002"/>
    </source>
</evidence>
<dbReference type="GeneID" id="28851901"/>
<organism evidence="5 6">
    <name type="scientific">Pochonia chlamydosporia 170</name>
    <dbReference type="NCBI Taxonomy" id="1380566"/>
    <lineage>
        <taxon>Eukaryota</taxon>
        <taxon>Fungi</taxon>
        <taxon>Dikarya</taxon>
        <taxon>Ascomycota</taxon>
        <taxon>Pezizomycotina</taxon>
        <taxon>Sordariomycetes</taxon>
        <taxon>Hypocreomycetidae</taxon>
        <taxon>Hypocreales</taxon>
        <taxon>Clavicipitaceae</taxon>
        <taxon>Pochonia</taxon>
    </lineage>
</organism>
<gene>
    <name evidence="5" type="ORF">VFPPC_09359</name>
</gene>